<protein>
    <recommendedName>
        <fullName evidence="1">Abortive phage infection protein C-terminal domain-containing protein</fullName>
    </recommendedName>
</protein>
<reference evidence="2 3" key="1">
    <citation type="submission" date="2019-03" db="EMBL/GenBank/DDBJ databases">
        <title>Three New Species of Nocardioides, Nocardioides euryhalodurans sp. nov., Nocardioides seonyuensis sp. nov. and Nocardioides eburneoflavus sp. nov. Iolated from Soil.</title>
        <authorList>
            <person name="Roh S.G."/>
            <person name="Lee C."/>
            <person name="Kim M.-K."/>
            <person name="Kim S.B."/>
        </authorList>
    </citation>
    <scope>NUCLEOTIDE SEQUENCE [LARGE SCALE GENOMIC DNA]</scope>
    <source>
        <strain evidence="2 3">MMS17-SY207-3</strain>
    </source>
</reference>
<name>A0A4P7IEB9_9ACTN</name>
<dbReference type="InterPro" id="IPR018891">
    <property type="entry name" value="AIPR_C"/>
</dbReference>
<evidence type="ECO:0000259" key="1">
    <source>
        <dbReference type="Pfam" id="PF10592"/>
    </source>
</evidence>
<feature type="domain" description="Abortive phage infection protein C-terminal" evidence="1">
    <location>
        <begin position="266"/>
        <end position="519"/>
    </location>
</feature>
<evidence type="ECO:0000313" key="3">
    <source>
        <dbReference type="Proteomes" id="UP000294853"/>
    </source>
</evidence>
<dbReference type="Pfam" id="PF10592">
    <property type="entry name" value="AIPR"/>
    <property type="match status" value="1"/>
</dbReference>
<dbReference type="Proteomes" id="UP000294853">
    <property type="component" value="Chromosome"/>
</dbReference>
<dbReference type="EMBL" id="CP038436">
    <property type="protein sequence ID" value="QBX55575.1"/>
    <property type="molecule type" value="Genomic_DNA"/>
</dbReference>
<evidence type="ECO:0000313" key="2">
    <source>
        <dbReference type="EMBL" id="QBX55575.1"/>
    </source>
</evidence>
<gene>
    <name evidence="2" type="ORF">EXE58_08990</name>
</gene>
<dbReference type="OrthoDB" id="9806213at2"/>
<dbReference type="AlphaFoldDB" id="A0A4P7IEB9"/>
<sequence length="578" mass="62931">MRLLCCGTRHRATHLGWAGVHQFIEGVLLSKFHVSQIETHVRGLHESSHWDLDLDEDNNLSRLLALHAVQLVLGDLADGSQILEITDGGGDRGIDAIGVDPAAKLVVLVQSKWRKDGTGSMDLAGVLKFLNGARSLLGMKAGNEPANASEATKTAVRNLLKTPGARIRLVTVTTASDPLTVEVEEPVTELLEQLNDLQDVEPLASHVHYGQGALFNSISEKLRPSVEIELQILDWGKASDPQRIFYGRVSASEIAAWFKAHGSDLFAENIRVVIPRSDINEGILETIASTPDHFVYYNNGITVLAESIETGPGGLLNRDVGYFRLTGASIVNGAQTVSTLGAAIGTTHEPNLGKAFVIVRCIEVPREEVDLGRRITRFANTQNEVSSQDFAFLDPEQHRLVRELQVLGYEYVLRSAEIPRSKDPSKVIELRQAAVALACASPSVSHSVVAKREVSRLFTETYKSLFNPQTDPLRLQRAVQITDAVDALLDDMESASDGVRAGIAVHGRRVIAHLVMKDVGQKTLSNPDSDLTSVMNDLKDNVEDLMDSLVDVFPANAYPGNVFKNGSRVSKLLSDASL</sequence>
<proteinExistence type="predicted"/>
<keyword evidence="3" id="KW-1185">Reference proteome</keyword>
<organism evidence="2 3">
    <name type="scientific">Nocardioides seonyuensis</name>
    <dbReference type="NCBI Taxonomy" id="2518371"/>
    <lineage>
        <taxon>Bacteria</taxon>
        <taxon>Bacillati</taxon>
        <taxon>Actinomycetota</taxon>
        <taxon>Actinomycetes</taxon>
        <taxon>Propionibacteriales</taxon>
        <taxon>Nocardioidaceae</taxon>
        <taxon>Nocardioides</taxon>
    </lineage>
</organism>
<accession>A0A4P7IEB9</accession>
<dbReference type="KEGG" id="nsn:EXE58_08990"/>